<keyword evidence="3" id="KW-1185">Reference proteome</keyword>
<keyword evidence="1" id="KW-0812">Transmembrane</keyword>
<proteinExistence type="predicted"/>
<accession>M0AC72</accession>
<feature type="transmembrane region" description="Helical" evidence="1">
    <location>
        <begin position="251"/>
        <end position="275"/>
    </location>
</feature>
<dbReference type="Proteomes" id="UP000011648">
    <property type="component" value="Unassembled WGS sequence"/>
</dbReference>
<evidence type="ECO:0000256" key="1">
    <source>
        <dbReference type="SAM" id="Phobius"/>
    </source>
</evidence>
<feature type="transmembrane region" description="Helical" evidence="1">
    <location>
        <begin position="217"/>
        <end position="239"/>
    </location>
</feature>
<feature type="transmembrane region" description="Helical" evidence="1">
    <location>
        <begin position="71"/>
        <end position="89"/>
    </location>
</feature>
<feature type="transmembrane region" description="Helical" evidence="1">
    <location>
        <begin position="101"/>
        <end position="119"/>
    </location>
</feature>
<dbReference type="EMBL" id="AOIL01000012">
    <property type="protein sequence ID" value="ELY95981.1"/>
    <property type="molecule type" value="Genomic_DNA"/>
</dbReference>
<reference evidence="2 3" key="1">
    <citation type="journal article" date="2014" name="PLoS Genet.">
        <title>Phylogenetically driven sequencing of extremely halophilic archaea reveals strategies for static and dynamic osmo-response.</title>
        <authorList>
            <person name="Becker E.A."/>
            <person name="Seitzer P.M."/>
            <person name="Tritt A."/>
            <person name="Larsen D."/>
            <person name="Krusor M."/>
            <person name="Yao A.I."/>
            <person name="Wu D."/>
            <person name="Madern D."/>
            <person name="Eisen J.A."/>
            <person name="Darling A.E."/>
            <person name="Facciotti M.T."/>
        </authorList>
    </citation>
    <scope>NUCLEOTIDE SEQUENCE [LARGE SCALE GENOMIC DNA]</scope>
    <source>
        <strain evidence="2 3">DSM 12281</strain>
    </source>
</reference>
<name>M0AC72_9EURY</name>
<evidence type="ECO:0000313" key="3">
    <source>
        <dbReference type="Proteomes" id="UP000011648"/>
    </source>
</evidence>
<gene>
    <name evidence="2" type="ORF">C484_03299</name>
</gene>
<organism evidence="2 3">
    <name type="scientific">Natrialba taiwanensis DSM 12281</name>
    <dbReference type="NCBI Taxonomy" id="1230458"/>
    <lineage>
        <taxon>Archaea</taxon>
        <taxon>Methanobacteriati</taxon>
        <taxon>Methanobacteriota</taxon>
        <taxon>Stenosarchaea group</taxon>
        <taxon>Halobacteria</taxon>
        <taxon>Halobacteriales</taxon>
        <taxon>Natrialbaceae</taxon>
        <taxon>Natrialba</taxon>
    </lineage>
</organism>
<dbReference type="STRING" id="1230458.C484_03299"/>
<dbReference type="OrthoDB" id="270600at2157"/>
<comment type="caution">
    <text evidence="2">The sequence shown here is derived from an EMBL/GenBank/DDBJ whole genome shotgun (WGS) entry which is preliminary data.</text>
</comment>
<keyword evidence="1" id="KW-0472">Membrane</keyword>
<sequence length="276" mass="29137">MNGSDDVSVTTGYGSSVHRLTALPRDLRGRNPILFWTATGNAVLGLCFLVGLAVDPSIVNGESAWLKPTKFAVSICLFTATLAWLTPHLTVSRRFRRSSSWAIAGALGIEIVAIAGQAARGTRSHFNYATTVDTAIYVTMGAVIVAMTLLVAWLFVRATRNGFDVHPAFALGITLGGGLFVVGVFEGQVMGVLNTNSVGSGYTLPAVGWTLVGDFRVAHFAGLHALQVLPLAGYVSARAEQQGRITAPRKVVWLVGSLYAGLLLVAFVLALVPLVA</sequence>
<dbReference type="PATRIC" id="fig|1230458.4.peg.657"/>
<feature type="transmembrane region" description="Helical" evidence="1">
    <location>
        <begin position="134"/>
        <end position="156"/>
    </location>
</feature>
<dbReference type="RefSeq" id="WP_006824542.1">
    <property type="nucleotide sequence ID" value="NZ_AOIL01000012.1"/>
</dbReference>
<dbReference type="AlphaFoldDB" id="M0AC72"/>
<evidence type="ECO:0000313" key="2">
    <source>
        <dbReference type="EMBL" id="ELY95981.1"/>
    </source>
</evidence>
<keyword evidence="1" id="KW-1133">Transmembrane helix</keyword>
<feature type="transmembrane region" description="Helical" evidence="1">
    <location>
        <begin position="168"/>
        <end position="185"/>
    </location>
</feature>
<feature type="transmembrane region" description="Helical" evidence="1">
    <location>
        <begin position="33"/>
        <end position="51"/>
    </location>
</feature>
<protein>
    <submittedName>
        <fullName evidence="2">Uncharacterized protein</fullName>
    </submittedName>
</protein>